<dbReference type="SUPFAM" id="SSF53335">
    <property type="entry name" value="S-adenosyl-L-methionine-dependent methyltransferases"/>
    <property type="match status" value="1"/>
</dbReference>
<dbReference type="Gene3D" id="3.40.50.150">
    <property type="entry name" value="Vaccinia Virus protein VP39"/>
    <property type="match status" value="1"/>
</dbReference>
<comment type="similarity">
    <text evidence="4">Belongs to the protein N5-glutamine methyltransferase family. PrmC subfamily.</text>
</comment>
<feature type="binding site" evidence="4">
    <location>
        <begin position="191"/>
        <end position="194"/>
    </location>
    <ligand>
        <name>substrate</name>
    </ligand>
</feature>
<keyword evidence="2 4" id="KW-0808">Transferase</keyword>
<name>A0A1G9Y508_9FIRM</name>
<dbReference type="Proteomes" id="UP000187651">
    <property type="component" value="Unassembled WGS sequence"/>
</dbReference>
<dbReference type="CDD" id="cd02440">
    <property type="entry name" value="AdoMet_MTases"/>
    <property type="match status" value="1"/>
</dbReference>
<comment type="catalytic activity">
    <reaction evidence="4">
        <text>L-glutaminyl-[peptide chain release factor] + S-adenosyl-L-methionine = N(5)-methyl-L-glutaminyl-[peptide chain release factor] + S-adenosyl-L-homocysteine + H(+)</text>
        <dbReference type="Rhea" id="RHEA:42896"/>
        <dbReference type="Rhea" id="RHEA-COMP:10271"/>
        <dbReference type="Rhea" id="RHEA-COMP:10272"/>
        <dbReference type="ChEBI" id="CHEBI:15378"/>
        <dbReference type="ChEBI" id="CHEBI:30011"/>
        <dbReference type="ChEBI" id="CHEBI:57856"/>
        <dbReference type="ChEBI" id="CHEBI:59789"/>
        <dbReference type="ChEBI" id="CHEBI:61891"/>
        <dbReference type="EC" id="2.1.1.297"/>
    </reaction>
</comment>
<dbReference type="Gene3D" id="1.10.8.10">
    <property type="entry name" value="DNA helicase RuvA subunit, C-terminal domain"/>
    <property type="match status" value="1"/>
</dbReference>
<proteinExistence type="inferred from homology"/>
<dbReference type="NCBIfam" id="TIGR03534">
    <property type="entry name" value="RF_mod_PrmC"/>
    <property type="match status" value="1"/>
</dbReference>
<comment type="function">
    <text evidence="4">Methylates the class 1 translation termination release factors RF1/PrfA and RF2/PrfB on the glutamine residue of the universally conserved GGQ motif.</text>
</comment>
<dbReference type="InterPro" id="IPR029063">
    <property type="entry name" value="SAM-dependent_MTases_sf"/>
</dbReference>
<dbReference type="Pfam" id="PF17827">
    <property type="entry name" value="PrmC_N"/>
    <property type="match status" value="1"/>
</dbReference>
<evidence type="ECO:0000313" key="7">
    <source>
        <dbReference type="EMBL" id="SDN04169.1"/>
    </source>
</evidence>
<dbReference type="InterPro" id="IPR002052">
    <property type="entry name" value="DNA_methylase_N6_adenine_CS"/>
</dbReference>
<feature type="domain" description="Release factor glutamine methyltransferase N-terminal" evidence="6">
    <location>
        <begin position="10"/>
        <end position="75"/>
    </location>
</feature>
<dbReference type="InterPro" id="IPR004556">
    <property type="entry name" value="HemK-like"/>
</dbReference>
<dbReference type="AlphaFoldDB" id="A0A1G9Y508"/>
<dbReference type="OrthoDB" id="9800643at2"/>
<evidence type="ECO:0000259" key="6">
    <source>
        <dbReference type="Pfam" id="PF17827"/>
    </source>
</evidence>
<gene>
    <name evidence="4" type="primary">prmC</name>
    <name evidence="7" type="ORF">SAMN05216544_1692</name>
</gene>
<dbReference type="GO" id="GO:0102559">
    <property type="term" value="F:peptide chain release factor N(5)-glutamine methyltransferase activity"/>
    <property type="evidence" value="ECO:0007669"/>
    <property type="project" value="UniProtKB-EC"/>
</dbReference>
<dbReference type="PANTHER" id="PTHR18895">
    <property type="entry name" value="HEMK METHYLTRANSFERASE"/>
    <property type="match status" value="1"/>
</dbReference>
<dbReference type="InterPro" id="IPR040758">
    <property type="entry name" value="PrmC_N"/>
</dbReference>
<evidence type="ECO:0000256" key="4">
    <source>
        <dbReference type="HAMAP-Rule" id="MF_02126"/>
    </source>
</evidence>
<dbReference type="InterPro" id="IPR025714">
    <property type="entry name" value="Methyltranfer_dom"/>
</dbReference>
<dbReference type="GO" id="GO:0032259">
    <property type="term" value="P:methylation"/>
    <property type="evidence" value="ECO:0007669"/>
    <property type="project" value="UniProtKB-KW"/>
</dbReference>
<keyword evidence="3 4" id="KW-0949">S-adenosyl-L-methionine</keyword>
<feature type="binding site" evidence="4">
    <location>
        <position position="191"/>
    </location>
    <ligand>
        <name>S-adenosyl-L-methionine</name>
        <dbReference type="ChEBI" id="CHEBI:59789"/>
    </ligand>
</feature>
<sequence length="288" mass="32591">MTIREEILNASIILEAANIENASYDAKELMLHCLNISSTDFFLKREESIDEETKLRYEALINRRASHEPLQHITGIAYFYGREFNVNSSVLIPRYDTENLVERVLKLVKRGDHILDMCTGSGCIIETIALESRLTREEAYFLGVDISEEALKVARANKAKLGADAVDIMQSDLFENLNDNLRNSFDIIVSNPPYIKTAVIEELDKEVKLHDPYIALDGSSDGLKFYKKITEEAIHFLKKDGYLAYEIGSDQAEEVRDIMASKGFVNIEVYKDLSGLDRVVIGKLEDGL</sequence>
<dbReference type="HAMAP" id="MF_02126">
    <property type="entry name" value="RF_methyltr_PrmC"/>
    <property type="match status" value="1"/>
</dbReference>
<organism evidence="7 8">
    <name type="scientific">Lachnospira pectinoschiza</name>
    <dbReference type="NCBI Taxonomy" id="28052"/>
    <lineage>
        <taxon>Bacteria</taxon>
        <taxon>Bacillati</taxon>
        <taxon>Bacillota</taxon>
        <taxon>Clostridia</taxon>
        <taxon>Lachnospirales</taxon>
        <taxon>Lachnospiraceae</taxon>
        <taxon>Lachnospira</taxon>
    </lineage>
</organism>
<protein>
    <recommendedName>
        <fullName evidence="4">Release factor glutamine methyltransferase</fullName>
        <shortName evidence="4">RF MTase</shortName>
        <ecNumber evidence="4">2.1.1.297</ecNumber>
    </recommendedName>
    <alternativeName>
        <fullName evidence="4">N5-glutamine methyltransferase PrmC</fullName>
    </alternativeName>
    <alternativeName>
        <fullName evidence="4">Protein-(glutamine-N5) MTase PrmC</fullName>
    </alternativeName>
    <alternativeName>
        <fullName evidence="4">Protein-glutamine N-methyltransferase PrmC</fullName>
    </alternativeName>
</protein>
<dbReference type="EC" id="2.1.1.297" evidence="4"/>
<feature type="binding site" evidence="4">
    <location>
        <position position="145"/>
    </location>
    <ligand>
        <name>S-adenosyl-L-methionine</name>
        <dbReference type="ChEBI" id="CHEBI:59789"/>
    </ligand>
</feature>
<keyword evidence="8" id="KW-1185">Reference proteome</keyword>
<dbReference type="InterPro" id="IPR050320">
    <property type="entry name" value="N5-glutamine_MTase"/>
</dbReference>
<dbReference type="GO" id="GO:0003676">
    <property type="term" value="F:nucleic acid binding"/>
    <property type="evidence" value="ECO:0007669"/>
    <property type="project" value="InterPro"/>
</dbReference>
<evidence type="ECO:0000313" key="8">
    <source>
        <dbReference type="Proteomes" id="UP000187651"/>
    </source>
</evidence>
<evidence type="ECO:0000259" key="5">
    <source>
        <dbReference type="Pfam" id="PF13847"/>
    </source>
</evidence>
<evidence type="ECO:0000256" key="1">
    <source>
        <dbReference type="ARBA" id="ARBA00022603"/>
    </source>
</evidence>
<dbReference type="PANTHER" id="PTHR18895:SF74">
    <property type="entry name" value="MTRF1L RELEASE FACTOR GLUTAMINE METHYLTRANSFERASE"/>
    <property type="match status" value="1"/>
</dbReference>
<dbReference type="NCBIfam" id="TIGR00536">
    <property type="entry name" value="hemK_fam"/>
    <property type="match status" value="1"/>
</dbReference>
<feature type="domain" description="Methyltransferase" evidence="5">
    <location>
        <begin position="109"/>
        <end position="249"/>
    </location>
</feature>
<dbReference type="InterPro" id="IPR019874">
    <property type="entry name" value="RF_methyltr_PrmC"/>
</dbReference>
<dbReference type="PROSITE" id="PS00092">
    <property type="entry name" value="N6_MTASE"/>
    <property type="match status" value="1"/>
</dbReference>
<reference evidence="8" key="1">
    <citation type="submission" date="2016-10" db="EMBL/GenBank/DDBJ databases">
        <authorList>
            <person name="Varghese N."/>
            <person name="Submissions S."/>
        </authorList>
    </citation>
    <scope>NUCLEOTIDE SEQUENCE [LARGE SCALE GENOMIC DNA]</scope>
    <source>
        <strain evidence="8">M83</strain>
    </source>
</reference>
<dbReference type="EMBL" id="FNHZ01000005">
    <property type="protein sequence ID" value="SDN04169.1"/>
    <property type="molecule type" value="Genomic_DNA"/>
</dbReference>
<evidence type="ECO:0000256" key="3">
    <source>
        <dbReference type="ARBA" id="ARBA00022691"/>
    </source>
</evidence>
<accession>A0A1G9Y508</accession>
<dbReference type="PRINTS" id="PR00507">
    <property type="entry name" value="N12N6MTFRASE"/>
</dbReference>
<keyword evidence="1 4" id="KW-0489">Methyltransferase</keyword>
<evidence type="ECO:0000256" key="2">
    <source>
        <dbReference type="ARBA" id="ARBA00022679"/>
    </source>
</evidence>
<dbReference type="RefSeq" id="WP_074521760.1">
    <property type="nucleotide sequence ID" value="NZ_FNHZ01000005.1"/>
</dbReference>
<comment type="caution">
    <text evidence="4">Lacks conserved residue(s) required for the propagation of feature annotation.</text>
</comment>
<dbReference type="Pfam" id="PF13847">
    <property type="entry name" value="Methyltransf_31"/>
    <property type="match status" value="1"/>
</dbReference>